<dbReference type="SUPFAM" id="SSF53335">
    <property type="entry name" value="S-adenosyl-L-methionine-dependent methyltransferases"/>
    <property type="match status" value="1"/>
</dbReference>
<protein>
    <recommendedName>
        <fullName evidence="3">Class I SAM-dependent methyltransferase</fullName>
    </recommendedName>
</protein>
<evidence type="ECO:0000313" key="2">
    <source>
        <dbReference type="Proteomes" id="UP000065504"/>
    </source>
</evidence>
<dbReference type="InterPro" id="IPR029063">
    <property type="entry name" value="SAM-dependent_MTases_sf"/>
</dbReference>
<gene>
    <name evidence="1" type="ORF">WM16_23695</name>
</gene>
<evidence type="ECO:0008006" key="3">
    <source>
        <dbReference type="Google" id="ProtNLM"/>
    </source>
</evidence>
<dbReference type="Gene3D" id="3.40.50.150">
    <property type="entry name" value="Vaccinia Virus protein VP39"/>
    <property type="match status" value="1"/>
</dbReference>
<evidence type="ECO:0000313" key="1">
    <source>
        <dbReference type="EMBL" id="KWK69623.1"/>
    </source>
</evidence>
<name>A0A108C7P4_9BURK</name>
<proteinExistence type="predicted"/>
<comment type="caution">
    <text evidence="1">The sequence shown here is derived from an EMBL/GenBank/DDBJ whole genome shotgun (WGS) entry which is preliminary data.</text>
</comment>
<dbReference type="RefSeq" id="WP_060237216.1">
    <property type="nucleotide sequence ID" value="NZ_LPLU01000110.1"/>
</dbReference>
<organism evidence="1 2">
    <name type="scientific">Burkholderia ubonensis</name>
    <dbReference type="NCBI Taxonomy" id="101571"/>
    <lineage>
        <taxon>Bacteria</taxon>
        <taxon>Pseudomonadati</taxon>
        <taxon>Pseudomonadota</taxon>
        <taxon>Betaproteobacteria</taxon>
        <taxon>Burkholderiales</taxon>
        <taxon>Burkholderiaceae</taxon>
        <taxon>Burkholderia</taxon>
        <taxon>Burkholderia cepacia complex</taxon>
    </lineage>
</organism>
<dbReference type="EMBL" id="LPLU01000110">
    <property type="protein sequence ID" value="KWK69623.1"/>
    <property type="molecule type" value="Genomic_DNA"/>
</dbReference>
<dbReference type="AlphaFoldDB" id="A0A108C7P4"/>
<dbReference type="Proteomes" id="UP000065504">
    <property type="component" value="Unassembled WGS sequence"/>
</dbReference>
<accession>A0A108C7P4</accession>
<reference evidence="1 2" key="1">
    <citation type="submission" date="2015-11" db="EMBL/GenBank/DDBJ databases">
        <title>Expanding the genomic diversity of Burkholderia species for the development of highly accurate diagnostics.</title>
        <authorList>
            <person name="Sahl J."/>
            <person name="Keim P."/>
            <person name="Wagner D."/>
        </authorList>
    </citation>
    <scope>NUCLEOTIDE SEQUENCE [LARGE SCALE GENOMIC DNA]</scope>
    <source>
        <strain evidence="1 2">MSMB782WGS</strain>
    </source>
</reference>
<sequence>MSDQRDANSRRDAGDWRQTAMIRLAEHFHLLATGATQVPSQSIASPIRDQIADPDVVAYHDAMVESAGSLFRHFAGSIPHVLDELARIGVALSRIARRAPEGRIFSLLEVDAFDGTNARTLARLSNGRIRTLTTSPNPANRPHFDRDADRASSRFFPESIFALDDEALSTNAGTLFDDGFDWLYEMAAFQFYTKDRVNQIAHVKRFLKPDGLAFFLEKLNQPDINEYERREHVKDDLFKSQYFTPEEIAWKRHQMLEQMENGQTTFDAFVTALHQHFEHVYLLWNSTNFYEFVASNAQDSIERFVAELGPINQPSVYCFEAARIGKRIC</sequence>